<dbReference type="GO" id="GO:0043953">
    <property type="term" value="P:protein transport by the Tat complex"/>
    <property type="evidence" value="ECO:0007669"/>
    <property type="project" value="UniProtKB-UniRule"/>
</dbReference>
<evidence type="ECO:0000256" key="5">
    <source>
        <dbReference type="ARBA" id="ARBA00022927"/>
    </source>
</evidence>
<dbReference type="GO" id="GO:0033281">
    <property type="term" value="C:TAT protein transport complex"/>
    <property type="evidence" value="ECO:0007669"/>
    <property type="project" value="UniProtKB-UniRule"/>
</dbReference>
<dbReference type="NCBIfam" id="TIGR01411">
    <property type="entry name" value="tatAE"/>
    <property type="match status" value="1"/>
</dbReference>
<accession>A0A926IP06</accession>
<keyword evidence="6 9" id="KW-1133">Transmembrane helix</keyword>
<dbReference type="PANTHER" id="PTHR42982:SF1">
    <property type="entry name" value="SEC-INDEPENDENT PROTEIN TRANSLOCASE PROTEIN TATA"/>
    <property type="match status" value="1"/>
</dbReference>
<evidence type="ECO:0000256" key="6">
    <source>
        <dbReference type="ARBA" id="ARBA00022989"/>
    </source>
</evidence>
<proteinExistence type="inferred from homology"/>
<dbReference type="InterPro" id="IPR003369">
    <property type="entry name" value="TatA/B/E"/>
</dbReference>
<keyword evidence="4 9" id="KW-0812">Transmembrane</keyword>
<keyword evidence="11" id="KW-1185">Reference proteome</keyword>
<keyword evidence="8 9" id="KW-0472">Membrane</keyword>
<gene>
    <name evidence="9 10" type="primary">tatA</name>
    <name evidence="10" type="ORF">H8689_08800</name>
</gene>
<evidence type="ECO:0000256" key="2">
    <source>
        <dbReference type="ARBA" id="ARBA00022448"/>
    </source>
</evidence>
<dbReference type="HAMAP" id="MF_00236">
    <property type="entry name" value="TatA_E"/>
    <property type="match status" value="1"/>
</dbReference>
<evidence type="ECO:0000256" key="7">
    <source>
        <dbReference type="ARBA" id="ARBA00023010"/>
    </source>
</evidence>
<evidence type="ECO:0000256" key="1">
    <source>
        <dbReference type="ARBA" id="ARBA00004162"/>
    </source>
</evidence>
<dbReference type="GO" id="GO:0008320">
    <property type="term" value="F:protein transmembrane transporter activity"/>
    <property type="evidence" value="ECO:0007669"/>
    <property type="project" value="UniProtKB-UniRule"/>
</dbReference>
<reference evidence="10 11" key="1">
    <citation type="submission" date="2020-08" db="EMBL/GenBank/DDBJ databases">
        <title>Genome public.</title>
        <authorList>
            <person name="Liu C."/>
            <person name="Sun Q."/>
        </authorList>
    </citation>
    <scope>NUCLEOTIDE SEQUENCE [LARGE SCALE GENOMIC DNA]</scope>
    <source>
        <strain evidence="10 11">NSJ-26</strain>
    </source>
</reference>
<comment type="function">
    <text evidence="9">Part of the twin-arginine translocation (Tat) system that transports large folded proteins containing a characteristic twin-arginine motif in their signal peptide across membranes. TatA could form the protein-conducting channel of the Tat system.</text>
</comment>
<dbReference type="InterPro" id="IPR006312">
    <property type="entry name" value="TatA/E"/>
</dbReference>
<evidence type="ECO:0000256" key="9">
    <source>
        <dbReference type="HAMAP-Rule" id="MF_00236"/>
    </source>
</evidence>
<dbReference type="PANTHER" id="PTHR42982">
    <property type="entry name" value="SEC-INDEPENDENT PROTEIN TRANSLOCASE PROTEIN TATA"/>
    <property type="match status" value="1"/>
</dbReference>
<dbReference type="RefSeq" id="WP_249324070.1">
    <property type="nucleotide sequence ID" value="NZ_JACRTK010000003.1"/>
</dbReference>
<dbReference type="AlphaFoldDB" id="A0A926IP06"/>
<dbReference type="Proteomes" id="UP000601522">
    <property type="component" value="Unassembled WGS sequence"/>
</dbReference>
<name>A0A926IP06_9FIRM</name>
<evidence type="ECO:0000256" key="4">
    <source>
        <dbReference type="ARBA" id="ARBA00022692"/>
    </source>
</evidence>
<dbReference type="Gene3D" id="1.20.5.3310">
    <property type="match status" value="1"/>
</dbReference>
<evidence type="ECO:0000256" key="8">
    <source>
        <dbReference type="ARBA" id="ARBA00023136"/>
    </source>
</evidence>
<dbReference type="NCBIfam" id="NF011430">
    <property type="entry name" value="PRK14861.1"/>
    <property type="match status" value="1"/>
</dbReference>
<sequence length="59" mass="6486">MKLGAWELVLILGIALVIFGPAKLPELGQSMGKAIREFKGQVNKVTDDIKDDSDDKKED</sequence>
<organism evidence="10 11">
    <name type="scientific">Wansuia hejianensis</name>
    <dbReference type="NCBI Taxonomy" id="2763667"/>
    <lineage>
        <taxon>Bacteria</taxon>
        <taxon>Bacillati</taxon>
        <taxon>Bacillota</taxon>
        <taxon>Clostridia</taxon>
        <taxon>Lachnospirales</taxon>
        <taxon>Lachnospiraceae</taxon>
        <taxon>Wansuia</taxon>
    </lineage>
</organism>
<keyword evidence="2 9" id="KW-0813">Transport</keyword>
<protein>
    <recommendedName>
        <fullName evidence="9">Sec-independent protein translocase protein TatA</fullName>
    </recommendedName>
</protein>
<comment type="similarity">
    <text evidence="9">Belongs to the TatA/E family.</text>
</comment>
<comment type="subcellular location">
    <subcellularLocation>
        <location evidence="1 9">Cell membrane</location>
        <topology evidence="1 9">Single-pass membrane protein</topology>
    </subcellularLocation>
</comment>
<keyword evidence="7 9" id="KW-0811">Translocation</keyword>
<comment type="caution">
    <text evidence="10">The sequence shown here is derived from an EMBL/GenBank/DDBJ whole genome shotgun (WGS) entry which is preliminary data.</text>
</comment>
<comment type="subunit">
    <text evidence="9">Forms a complex with TatC.</text>
</comment>
<dbReference type="Pfam" id="PF02416">
    <property type="entry name" value="TatA_B_E"/>
    <property type="match status" value="1"/>
</dbReference>
<keyword evidence="5 9" id="KW-0653">Protein transport</keyword>
<dbReference type="EMBL" id="JACRTK010000003">
    <property type="protein sequence ID" value="MBC8591208.1"/>
    <property type="molecule type" value="Genomic_DNA"/>
</dbReference>
<evidence type="ECO:0000256" key="3">
    <source>
        <dbReference type="ARBA" id="ARBA00022475"/>
    </source>
</evidence>
<keyword evidence="3 9" id="KW-1003">Cell membrane</keyword>
<evidence type="ECO:0000313" key="11">
    <source>
        <dbReference type="Proteomes" id="UP000601522"/>
    </source>
</evidence>
<feature type="transmembrane region" description="Helical" evidence="9">
    <location>
        <begin position="6"/>
        <end position="24"/>
    </location>
</feature>
<evidence type="ECO:0000313" key="10">
    <source>
        <dbReference type="EMBL" id="MBC8591208.1"/>
    </source>
</evidence>